<dbReference type="Pfam" id="PF07638">
    <property type="entry name" value="Sigma70_ECF"/>
    <property type="match status" value="1"/>
</dbReference>
<dbReference type="InterPro" id="IPR014284">
    <property type="entry name" value="RNA_pol_sigma-70_dom"/>
</dbReference>
<protein>
    <submittedName>
        <fullName evidence="6">Sigma-70 family RNA polymerase sigma factor</fullName>
    </submittedName>
</protein>
<dbReference type="RefSeq" id="WP_165267355.1">
    <property type="nucleotide sequence ID" value="NZ_JAALLS010000007.1"/>
</dbReference>
<dbReference type="InterPro" id="IPR036388">
    <property type="entry name" value="WH-like_DNA-bd_sf"/>
</dbReference>
<proteinExistence type="inferred from homology"/>
<evidence type="ECO:0000313" key="7">
    <source>
        <dbReference type="Proteomes" id="UP000479132"/>
    </source>
</evidence>
<evidence type="ECO:0000256" key="3">
    <source>
        <dbReference type="ARBA" id="ARBA00023082"/>
    </source>
</evidence>
<dbReference type="NCBIfam" id="TIGR02937">
    <property type="entry name" value="sigma70-ECF"/>
    <property type="match status" value="1"/>
</dbReference>
<keyword evidence="7" id="KW-1185">Reference proteome</keyword>
<dbReference type="SUPFAM" id="SSF88946">
    <property type="entry name" value="Sigma2 domain of RNA polymerase sigma factors"/>
    <property type="match status" value="1"/>
</dbReference>
<dbReference type="NCBIfam" id="TIGR02999">
    <property type="entry name" value="Sig-70_X6"/>
    <property type="match status" value="1"/>
</dbReference>
<reference evidence="6 7" key="1">
    <citation type="submission" date="2020-02" db="EMBL/GenBank/DDBJ databases">
        <title>Aliifodinibius halophilus 2W32, complete genome.</title>
        <authorList>
            <person name="Li Y."/>
            <person name="Wu S."/>
        </authorList>
    </citation>
    <scope>NUCLEOTIDE SEQUENCE [LARGE SCALE GENOMIC DNA]</scope>
    <source>
        <strain evidence="6 7">2W32</strain>
    </source>
</reference>
<organism evidence="6 7">
    <name type="scientific">Fodinibius halophilus</name>
    <dbReference type="NCBI Taxonomy" id="1736908"/>
    <lineage>
        <taxon>Bacteria</taxon>
        <taxon>Pseudomonadati</taxon>
        <taxon>Balneolota</taxon>
        <taxon>Balneolia</taxon>
        <taxon>Balneolales</taxon>
        <taxon>Balneolaceae</taxon>
        <taxon>Fodinibius</taxon>
    </lineage>
</organism>
<feature type="domain" description="RNA polymerase sigma-70 ECF-like HTH" evidence="5">
    <location>
        <begin position="1"/>
        <end position="182"/>
    </location>
</feature>
<comment type="caution">
    <text evidence="6">The sequence shown here is derived from an EMBL/GenBank/DDBJ whole genome shotgun (WGS) entry which is preliminary data.</text>
</comment>
<dbReference type="GO" id="GO:0006352">
    <property type="term" value="P:DNA-templated transcription initiation"/>
    <property type="evidence" value="ECO:0007669"/>
    <property type="project" value="InterPro"/>
</dbReference>
<name>A0A6M1TCZ0_9BACT</name>
<dbReference type="PANTHER" id="PTHR43133">
    <property type="entry name" value="RNA POLYMERASE ECF-TYPE SIGMA FACTO"/>
    <property type="match status" value="1"/>
</dbReference>
<gene>
    <name evidence="6" type="ORF">G3569_06675</name>
</gene>
<evidence type="ECO:0000259" key="5">
    <source>
        <dbReference type="Pfam" id="PF07638"/>
    </source>
</evidence>
<evidence type="ECO:0000313" key="6">
    <source>
        <dbReference type="EMBL" id="NGP88032.1"/>
    </source>
</evidence>
<dbReference type="GO" id="GO:0016987">
    <property type="term" value="F:sigma factor activity"/>
    <property type="evidence" value="ECO:0007669"/>
    <property type="project" value="UniProtKB-KW"/>
</dbReference>
<dbReference type="PANTHER" id="PTHR43133:SF39">
    <property type="entry name" value="SIMILAR TO RNA POLYMERASE SIGMA-E FACTOR"/>
    <property type="match status" value="1"/>
</dbReference>
<accession>A0A6M1TCZ0</accession>
<evidence type="ECO:0000256" key="2">
    <source>
        <dbReference type="ARBA" id="ARBA00023015"/>
    </source>
</evidence>
<keyword evidence="3" id="KW-0731">Sigma factor</keyword>
<dbReference type="InterPro" id="IPR039425">
    <property type="entry name" value="RNA_pol_sigma-70-like"/>
</dbReference>
<dbReference type="Gene3D" id="1.10.10.10">
    <property type="entry name" value="Winged helix-like DNA-binding domain superfamily/Winged helix DNA-binding domain"/>
    <property type="match status" value="1"/>
</dbReference>
<dbReference type="Proteomes" id="UP000479132">
    <property type="component" value="Unassembled WGS sequence"/>
</dbReference>
<sequence length="188" mass="21943">MDEITAILRESTDNPDAAYDKLMPLVYNKLRNIAGMRMNKESLGHTFSKTDLVHEAYIKLVDINQLKWQGRAHFYAVASRCMRRILIDYARKKNSQKRGGKQEPLTYLDHLFSAHKQAKWLIDLDMALDELADRNERLAQVVECRYFGEMQIDETAKALNISPATVKRDWKKAKGWLYHRLRSDITSK</sequence>
<dbReference type="InterPro" id="IPR013324">
    <property type="entry name" value="RNA_pol_sigma_r3/r4-like"/>
</dbReference>
<dbReference type="EMBL" id="JAALLS010000007">
    <property type="protein sequence ID" value="NGP88032.1"/>
    <property type="molecule type" value="Genomic_DNA"/>
</dbReference>
<keyword evidence="4" id="KW-0804">Transcription</keyword>
<keyword evidence="2" id="KW-0805">Transcription regulation</keyword>
<dbReference type="InterPro" id="IPR053812">
    <property type="entry name" value="HTH_Sigma70_ECF-like"/>
</dbReference>
<dbReference type="AlphaFoldDB" id="A0A6M1TCZ0"/>
<comment type="similarity">
    <text evidence="1">Belongs to the sigma-70 factor family. ECF subfamily.</text>
</comment>
<dbReference type="InterPro" id="IPR011517">
    <property type="entry name" value="RNA_pol_sigma70_ECF-like"/>
</dbReference>
<evidence type="ECO:0000256" key="4">
    <source>
        <dbReference type="ARBA" id="ARBA00023163"/>
    </source>
</evidence>
<dbReference type="SUPFAM" id="SSF88659">
    <property type="entry name" value="Sigma3 and sigma4 domains of RNA polymerase sigma factors"/>
    <property type="match status" value="1"/>
</dbReference>
<evidence type="ECO:0000256" key="1">
    <source>
        <dbReference type="ARBA" id="ARBA00010641"/>
    </source>
</evidence>
<dbReference type="InterPro" id="IPR013325">
    <property type="entry name" value="RNA_pol_sigma_r2"/>
</dbReference>